<reference evidence="4 5" key="1">
    <citation type="submission" date="2017-06" db="EMBL/GenBank/DDBJ databases">
        <title>Draft genome sequence of anaerobic fermentative bacterium Anaeromicrobium sediminis DY2726D isolated from West Pacific Ocean sediments.</title>
        <authorList>
            <person name="Zeng X."/>
        </authorList>
    </citation>
    <scope>NUCLEOTIDE SEQUENCE [LARGE SCALE GENOMIC DNA]</scope>
    <source>
        <strain evidence="4 5">DY2726D</strain>
    </source>
</reference>
<evidence type="ECO:0000256" key="3">
    <source>
        <dbReference type="SAM" id="SignalP"/>
    </source>
</evidence>
<comment type="caution">
    <text evidence="4">The sequence shown here is derived from an EMBL/GenBank/DDBJ whole genome shotgun (WGS) entry which is preliminary data.</text>
</comment>
<dbReference type="EMBL" id="NIBG01000003">
    <property type="protein sequence ID" value="PAB60305.1"/>
    <property type="molecule type" value="Genomic_DNA"/>
</dbReference>
<keyword evidence="5" id="KW-1185">Reference proteome</keyword>
<evidence type="ECO:0000256" key="2">
    <source>
        <dbReference type="SAM" id="MobiDB-lite"/>
    </source>
</evidence>
<name>A0A267MN55_9FIRM</name>
<sequence length="320" mass="37338">MKKFIGIALIGTMLLSTGASFADNTEAIKKEGLKKRPGIVKEFDKEKAVERIEKLQEEGKITAEQAKEMMDRVDEREYLGEDFRELSMEEKIERVKDLVDEGKIDEDRYDDIVKRIEQMEELKGLKDLSKEEREEKIQELIDEGKLDEDFVEKLKERKGGHRGHGGNGKRHEEFGEDFRKLSKEEKIERIKDLVDEGKIDADKYDDIVKRIEQMEELKGLKDLSEEERKEKIQELIDEGKLDEDFVKKFKEGKGGHRGHEKRPGALGEDFRELSKEEKIEKINDLVEEGKLDQERAEKMIQAIEEGKTFEKGQRGQRRAQ</sequence>
<evidence type="ECO:0008006" key="6">
    <source>
        <dbReference type="Google" id="ProtNLM"/>
    </source>
</evidence>
<dbReference type="RefSeq" id="WP_095131695.1">
    <property type="nucleotide sequence ID" value="NZ_NIBG01000003.1"/>
</dbReference>
<protein>
    <recommendedName>
        <fullName evidence="6">SHOCT domain-containing protein</fullName>
    </recommendedName>
</protein>
<feature type="region of interest" description="Disordered" evidence="2">
    <location>
        <begin position="156"/>
        <end position="175"/>
    </location>
</feature>
<dbReference type="Gene3D" id="1.10.8.1330">
    <property type="entry name" value="Intein homing endonuclease, domain III"/>
    <property type="match status" value="1"/>
</dbReference>
<organism evidence="4 5">
    <name type="scientific">Anaeromicrobium sediminis</name>
    <dbReference type="NCBI Taxonomy" id="1478221"/>
    <lineage>
        <taxon>Bacteria</taxon>
        <taxon>Bacillati</taxon>
        <taxon>Bacillota</taxon>
        <taxon>Clostridia</taxon>
        <taxon>Peptostreptococcales</taxon>
        <taxon>Thermotaleaceae</taxon>
        <taxon>Anaeromicrobium</taxon>
    </lineage>
</organism>
<evidence type="ECO:0000313" key="4">
    <source>
        <dbReference type="EMBL" id="PAB60305.1"/>
    </source>
</evidence>
<gene>
    <name evidence="4" type="ORF">CCE28_05250</name>
</gene>
<accession>A0A267MN55</accession>
<keyword evidence="1" id="KW-0175">Coiled coil</keyword>
<feature type="signal peptide" evidence="3">
    <location>
        <begin position="1"/>
        <end position="22"/>
    </location>
</feature>
<proteinExistence type="predicted"/>
<evidence type="ECO:0000313" key="5">
    <source>
        <dbReference type="Proteomes" id="UP000216024"/>
    </source>
</evidence>
<feature type="region of interest" description="Disordered" evidence="2">
    <location>
        <begin position="250"/>
        <end position="271"/>
    </location>
</feature>
<evidence type="ECO:0000256" key="1">
    <source>
        <dbReference type="SAM" id="Coils"/>
    </source>
</evidence>
<keyword evidence="3" id="KW-0732">Signal</keyword>
<feature type="coiled-coil region" evidence="1">
    <location>
        <begin position="45"/>
        <end position="72"/>
    </location>
</feature>
<feature type="compositionally biased region" description="Basic residues" evidence="2">
    <location>
        <begin position="158"/>
        <end position="168"/>
    </location>
</feature>
<dbReference type="AlphaFoldDB" id="A0A267MN55"/>
<dbReference type="Proteomes" id="UP000216024">
    <property type="component" value="Unassembled WGS sequence"/>
</dbReference>
<feature type="chain" id="PRO_5012921764" description="SHOCT domain-containing protein" evidence="3">
    <location>
        <begin position="23"/>
        <end position="320"/>
    </location>
</feature>